<dbReference type="InterPro" id="IPR050306">
    <property type="entry name" value="PfkB_Carbo_kinase"/>
</dbReference>
<keyword evidence="3 5" id="KW-0418">Kinase</keyword>
<dbReference type="PROSITE" id="PS00584">
    <property type="entry name" value="PFKB_KINASES_2"/>
    <property type="match status" value="1"/>
</dbReference>
<dbReference type="PANTHER" id="PTHR43085">
    <property type="entry name" value="HEXOKINASE FAMILY MEMBER"/>
    <property type="match status" value="1"/>
</dbReference>
<dbReference type="AlphaFoldDB" id="A0A9Q5DAM6"/>
<dbReference type="Proteomes" id="UP000281028">
    <property type="component" value="Unassembled WGS sequence"/>
</dbReference>
<evidence type="ECO:0000313" key="5">
    <source>
        <dbReference type="EMBL" id="NSL90749.1"/>
    </source>
</evidence>
<evidence type="ECO:0000256" key="1">
    <source>
        <dbReference type="ARBA" id="ARBA00010688"/>
    </source>
</evidence>
<dbReference type="CDD" id="cd01167">
    <property type="entry name" value="bac_FRK"/>
    <property type="match status" value="1"/>
</dbReference>
<dbReference type="GO" id="GO:0016301">
    <property type="term" value="F:kinase activity"/>
    <property type="evidence" value="ECO:0007669"/>
    <property type="project" value="UniProtKB-KW"/>
</dbReference>
<feature type="domain" description="Carbohydrate kinase PfkB" evidence="4">
    <location>
        <begin position="21"/>
        <end position="281"/>
    </location>
</feature>
<dbReference type="InterPro" id="IPR029056">
    <property type="entry name" value="Ribokinase-like"/>
</dbReference>
<reference evidence="5" key="1">
    <citation type="submission" date="2020-05" db="EMBL/GenBank/DDBJ databases">
        <title>Chitinophaga laudate sp. nov., isolated from a tropical peat swamp.</title>
        <authorList>
            <person name="Goh C.B.S."/>
            <person name="Lee M.S."/>
            <person name="Parimannan S."/>
            <person name="Pasbakhsh P."/>
            <person name="Yule C.M."/>
            <person name="Rajandas H."/>
            <person name="Loke S."/>
            <person name="Croft L."/>
            <person name="Tan J.B.L."/>
        </authorList>
    </citation>
    <scope>NUCLEOTIDE SEQUENCE</scope>
    <source>
        <strain evidence="5">Mgbs1</strain>
    </source>
</reference>
<dbReference type="Pfam" id="PF00294">
    <property type="entry name" value="PfkB"/>
    <property type="match status" value="1"/>
</dbReference>
<dbReference type="InterPro" id="IPR011611">
    <property type="entry name" value="PfkB_dom"/>
</dbReference>
<gene>
    <name evidence="5" type="ORF">ECE50_028255</name>
</gene>
<evidence type="ECO:0000256" key="3">
    <source>
        <dbReference type="ARBA" id="ARBA00022777"/>
    </source>
</evidence>
<evidence type="ECO:0000259" key="4">
    <source>
        <dbReference type="Pfam" id="PF00294"/>
    </source>
</evidence>
<dbReference type="InterPro" id="IPR002173">
    <property type="entry name" value="Carboh/pur_kinase_PfkB_CS"/>
</dbReference>
<evidence type="ECO:0000313" key="6">
    <source>
        <dbReference type="Proteomes" id="UP000281028"/>
    </source>
</evidence>
<protein>
    <submittedName>
        <fullName evidence="5">Carbohydrate kinase</fullName>
    </submittedName>
</protein>
<evidence type="ECO:0000256" key="2">
    <source>
        <dbReference type="ARBA" id="ARBA00022679"/>
    </source>
</evidence>
<organism evidence="5 6">
    <name type="scientific">Chitinophaga solisilvae</name>
    <dbReference type="NCBI Taxonomy" id="1233460"/>
    <lineage>
        <taxon>Bacteria</taxon>
        <taxon>Pseudomonadati</taxon>
        <taxon>Bacteroidota</taxon>
        <taxon>Chitinophagia</taxon>
        <taxon>Chitinophagales</taxon>
        <taxon>Chitinophagaceae</taxon>
        <taxon>Chitinophaga</taxon>
    </lineage>
</organism>
<keyword evidence="2" id="KW-0808">Transferase</keyword>
<proteinExistence type="inferred from homology"/>
<comment type="similarity">
    <text evidence="1">Belongs to the carbohydrate kinase PfkB family.</text>
</comment>
<dbReference type="PANTHER" id="PTHR43085:SF57">
    <property type="entry name" value="CARBOHYDRATE KINASE PFKB DOMAIN-CONTAINING PROTEIN"/>
    <property type="match status" value="1"/>
</dbReference>
<keyword evidence="6" id="KW-1185">Reference proteome</keyword>
<comment type="caution">
    <text evidence="5">The sequence shown here is derived from an EMBL/GenBank/DDBJ whole genome shotgun (WGS) entry which is preliminary data.</text>
</comment>
<name>A0A9Q5DAM6_9BACT</name>
<dbReference type="Gene3D" id="3.40.1190.20">
    <property type="match status" value="1"/>
</dbReference>
<dbReference type="OrthoDB" id="9813569at2"/>
<accession>A0A9Q5DAM6</accession>
<dbReference type="SUPFAM" id="SSF53613">
    <property type="entry name" value="Ribokinase-like"/>
    <property type="match status" value="1"/>
</dbReference>
<dbReference type="EMBL" id="RIAR02000001">
    <property type="protein sequence ID" value="NSL90749.1"/>
    <property type="molecule type" value="Genomic_DNA"/>
</dbReference>
<sequence length="288" mass="31489">MQPTTVCFGEMLWDIFPDGAKPGGAPMNVAYHLGKAGMESYIISRTGTDEKGHALRQQLQQWGLPTDMCQTDPQYLTGTVIATAGADHEMSYDIIKPAAWDYIAWEPAQIPLLQRSAAFVFGSLATRNTVSLHTLQQLLRVAPYKVFDVNERPPHSDMEIIRHLMFQTSLVKMNQSELQALLAAEGMSYSGPAAGAEDILQIFPVDEVIVTLGSQGAFYMNHDMEWMQPAEKVVVKDTVGSGDSFLAGFLAKRLQGASVEEAMAAAAKLSAFVTTQEGACPDYDPAFY</sequence>